<evidence type="ECO:0000256" key="2">
    <source>
        <dbReference type="ARBA" id="ARBA00022840"/>
    </source>
</evidence>
<dbReference type="InterPro" id="IPR050107">
    <property type="entry name" value="ABC_carbohydrate_import_ATPase"/>
</dbReference>
<gene>
    <name evidence="4" type="ORF">GCM10025751_57970</name>
</gene>
<accession>A0AAV3USJ6</accession>
<protein>
    <submittedName>
        <fullName evidence="4">ATP-binding cassette domain-containing protein</fullName>
    </submittedName>
</protein>
<dbReference type="InterPro" id="IPR003439">
    <property type="entry name" value="ABC_transporter-like_ATP-bd"/>
</dbReference>
<sequence>MTKDDSLETTTTDVRDDQIEKARFEDVTKQFGRVIAVEDVTLPIYENEILAVVGDNGAGKSTLMNMLSGVYQPTAGRVIFDGEQVQFSNPSEARERGIETVYQDLALMDDLDIATNIHIGKFPKRLDIGPVDVIDWRQTYENTTKILEFLQQDLRPTTEVAFLSGGQRQLVAVGRSLLFDPEVLILDEPTSALSVAGAELVHDTMHRLKAEGHTQIVVSHNLEDVFNLADRIAVMYRGQLVATVNPEQTDKETVTDLLTSGTPSS</sequence>
<dbReference type="Gene3D" id="3.40.50.300">
    <property type="entry name" value="P-loop containing nucleotide triphosphate hydrolases"/>
    <property type="match status" value="1"/>
</dbReference>
<evidence type="ECO:0000313" key="5">
    <source>
        <dbReference type="Proteomes" id="UP001501729"/>
    </source>
</evidence>
<evidence type="ECO:0000313" key="4">
    <source>
        <dbReference type="EMBL" id="GAA5066245.1"/>
    </source>
</evidence>
<feature type="domain" description="ABC transporter" evidence="3">
    <location>
        <begin position="22"/>
        <end position="262"/>
    </location>
</feature>
<dbReference type="SMART" id="SM00382">
    <property type="entry name" value="AAA"/>
    <property type="match status" value="1"/>
</dbReference>
<name>A0AAV3USJ6_9EURY</name>
<evidence type="ECO:0000256" key="1">
    <source>
        <dbReference type="ARBA" id="ARBA00022741"/>
    </source>
</evidence>
<reference evidence="4 5" key="1">
    <citation type="journal article" date="2019" name="Int. J. Syst. Evol. Microbiol.">
        <title>The Global Catalogue of Microorganisms (GCM) 10K type strain sequencing project: providing services to taxonomists for standard genome sequencing and annotation.</title>
        <authorList>
            <consortium name="The Broad Institute Genomics Platform"/>
            <consortium name="The Broad Institute Genome Sequencing Center for Infectious Disease"/>
            <person name="Wu L."/>
            <person name="Ma J."/>
        </authorList>
    </citation>
    <scope>NUCLEOTIDE SEQUENCE [LARGE SCALE GENOMIC DNA]</scope>
    <source>
        <strain evidence="4 5">JCM 17504</strain>
    </source>
</reference>
<comment type="caution">
    <text evidence="4">The sequence shown here is derived from an EMBL/GenBank/DDBJ whole genome shotgun (WGS) entry which is preliminary data.</text>
</comment>
<proteinExistence type="predicted"/>
<dbReference type="PROSITE" id="PS50893">
    <property type="entry name" value="ABC_TRANSPORTER_2"/>
    <property type="match status" value="1"/>
</dbReference>
<dbReference type="Pfam" id="PF00005">
    <property type="entry name" value="ABC_tran"/>
    <property type="match status" value="1"/>
</dbReference>
<dbReference type="CDD" id="cd03216">
    <property type="entry name" value="ABC_Carb_Monos_I"/>
    <property type="match status" value="1"/>
</dbReference>
<dbReference type="GeneID" id="68617410"/>
<keyword evidence="2 4" id="KW-0067">ATP-binding</keyword>
<dbReference type="PROSITE" id="PS00211">
    <property type="entry name" value="ABC_TRANSPORTER_1"/>
    <property type="match status" value="1"/>
</dbReference>
<dbReference type="GO" id="GO:0005524">
    <property type="term" value="F:ATP binding"/>
    <property type="evidence" value="ECO:0007669"/>
    <property type="project" value="UniProtKB-KW"/>
</dbReference>
<organism evidence="4 5">
    <name type="scientific">Haladaptatus pallidirubidus</name>
    <dbReference type="NCBI Taxonomy" id="1008152"/>
    <lineage>
        <taxon>Archaea</taxon>
        <taxon>Methanobacteriati</taxon>
        <taxon>Methanobacteriota</taxon>
        <taxon>Stenosarchaea group</taxon>
        <taxon>Halobacteria</taxon>
        <taxon>Halobacteriales</taxon>
        <taxon>Haladaptataceae</taxon>
        <taxon>Haladaptatus</taxon>
    </lineage>
</organism>
<dbReference type="SUPFAM" id="SSF52540">
    <property type="entry name" value="P-loop containing nucleoside triphosphate hydrolases"/>
    <property type="match status" value="1"/>
</dbReference>
<keyword evidence="5" id="KW-1185">Reference proteome</keyword>
<evidence type="ECO:0000259" key="3">
    <source>
        <dbReference type="PROSITE" id="PS50893"/>
    </source>
</evidence>
<dbReference type="InterPro" id="IPR003593">
    <property type="entry name" value="AAA+_ATPase"/>
</dbReference>
<dbReference type="EMBL" id="BAABKX010000030">
    <property type="protein sequence ID" value="GAA5066245.1"/>
    <property type="molecule type" value="Genomic_DNA"/>
</dbReference>
<keyword evidence="1" id="KW-0547">Nucleotide-binding</keyword>
<dbReference type="RefSeq" id="WP_227779242.1">
    <property type="nucleotide sequence ID" value="NZ_BAABKX010000030.1"/>
</dbReference>
<dbReference type="PANTHER" id="PTHR43790:SF8">
    <property type="entry name" value="SUGAR ABC TRANSPORTER ATP-BINDING PROTEIN"/>
    <property type="match status" value="1"/>
</dbReference>
<dbReference type="Proteomes" id="UP001501729">
    <property type="component" value="Unassembled WGS sequence"/>
</dbReference>
<dbReference type="InterPro" id="IPR017871">
    <property type="entry name" value="ABC_transporter-like_CS"/>
</dbReference>
<dbReference type="InterPro" id="IPR027417">
    <property type="entry name" value="P-loop_NTPase"/>
</dbReference>
<dbReference type="AlphaFoldDB" id="A0AAV3USJ6"/>
<dbReference type="GO" id="GO:0016887">
    <property type="term" value="F:ATP hydrolysis activity"/>
    <property type="evidence" value="ECO:0007669"/>
    <property type="project" value="InterPro"/>
</dbReference>
<dbReference type="PANTHER" id="PTHR43790">
    <property type="entry name" value="CARBOHYDRATE TRANSPORT ATP-BINDING PROTEIN MG119-RELATED"/>
    <property type="match status" value="1"/>
</dbReference>